<proteinExistence type="inferred from homology"/>
<dbReference type="PROSITE" id="PS00062">
    <property type="entry name" value="ALDOKETO_REDUCTASE_2"/>
    <property type="match status" value="1"/>
</dbReference>
<reference evidence="6" key="1">
    <citation type="journal article" date="2019" name="Int. J. Syst. Evol. Microbiol.">
        <title>The Global Catalogue of Microorganisms (GCM) 10K type strain sequencing project: providing services to taxonomists for standard genome sequencing and annotation.</title>
        <authorList>
            <consortium name="The Broad Institute Genomics Platform"/>
            <consortium name="The Broad Institute Genome Sequencing Center for Infectious Disease"/>
            <person name="Wu L."/>
            <person name="Ma J."/>
        </authorList>
    </citation>
    <scope>NUCLEOTIDE SEQUENCE [LARGE SCALE GENOMIC DNA]</scope>
    <source>
        <strain evidence="6">KCTC 32514</strain>
    </source>
</reference>
<protein>
    <submittedName>
        <fullName evidence="5">Aldo/keto reductase</fullName>
    </submittedName>
</protein>
<feature type="domain" description="NADP-dependent oxidoreductase" evidence="4">
    <location>
        <begin position="16"/>
        <end position="265"/>
    </location>
</feature>
<dbReference type="PIRSF" id="PIRSF000097">
    <property type="entry name" value="AKR"/>
    <property type="match status" value="1"/>
</dbReference>
<evidence type="ECO:0000256" key="1">
    <source>
        <dbReference type="ARBA" id="ARBA00007905"/>
    </source>
</evidence>
<sequence length="280" mass="31945">MKTYFKLNNNINIPSIGFGTWQTPDGETAINVIKTALNDGYRHIDAAAIYKNEKGVGAGIKESGIERKDLFVTSKLWNSERGYETTLKAFENTLKDLQLDYLDLYLIHWPATAHQFDNWQQLNNDTWRAMEELYQNGKIKAIGVSNFLEHHLKPLMAQATIKPTVNQIEYHPGFMQNDCVKFCTDNNIQIEGWSPLGRGEVLDNDMLKAIAQNYNKSVAQICIRWALQNNVLPLPKSVTPHRIKENFDIFDFEISDSDMTRINQMDPIGSSGLDPDTVDF</sequence>
<evidence type="ECO:0000313" key="5">
    <source>
        <dbReference type="EMBL" id="MFD2916362.1"/>
    </source>
</evidence>
<evidence type="ECO:0000256" key="2">
    <source>
        <dbReference type="ARBA" id="ARBA00022857"/>
    </source>
</evidence>
<dbReference type="InterPro" id="IPR036812">
    <property type="entry name" value="NAD(P)_OxRdtase_dom_sf"/>
</dbReference>
<dbReference type="Pfam" id="PF00248">
    <property type="entry name" value="Aldo_ket_red"/>
    <property type="match status" value="1"/>
</dbReference>
<evidence type="ECO:0000313" key="6">
    <source>
        <dbReference type="Proteomes" id="UP001597548"/>
    </source>
</evidence>
<name>A0ABW5ZUX6_9FLAO</name>
<dbReference type="InterPro" id="IPR020471">
    <property type="entry name" value="AKR"/>
</dbReference>
<dbReference type="PRINTS" id="PR00069">
    <property type="entry name" value="ALDKETRDTASE"/>
</dbReference>
<accession>A0ABW5ZUX6</accession>
<dbReference type="RefSeq" id="WP_194508359.1">
    <property type="nucleotide sequence ID" value="NZ_JADILU010000004.1"/>
</dbReference>
<dbReference type="InterPro" id="IPR023210">
    <property type="entry name" value="NADP_OxRdtase_dom"/>
</dbReference>
<dbReference type="PROSITE" id="PS00798">
    <property type="entry name" value="ALDOKETO_REDUCTASE_1"/>
    <property type="match status" value="1"/>
</dbReference>
<evidence type="ECO:0000259" key="4">
    <source>
        <dbReference type="Pfam" id="PF00248"/>
    </source>
</evidence>
<dbReference type="InterPro" id="IPR018170">
    <property type="entry name" value="Aldo/ket_reductase_CS"/>
</dbReference>
<keyword evidence="2" id="KW-0521">NADP</keyword>
<dbReference type="Gene3D" id="3.20.20.100">
    <property type="entry name" value="NADP-dependent oxidoreductase domain"/>
    <property type="match status" value="1"/>
</dbReference>
<organism evidence="5 6">
    <name type="scientific">Psychroserpens luteus</name>
    <dbReference type="NCBI Taxonomy" id="1434066"/>
    <lineage>
        <taxon>Bacteria</taxon>
        <taxon>Pseudomonadati</taxon>
        <taxon>Bacteroidota</taxon>
        <taxon>Flavobacteriia</taxon>
        <taxon>Flavobacteriales</taxon>
        <taxon>Flavobacteriaceae</taxon>
        <taxon>Psychroserpens</taxon>
    </lineage>
</organism>
<dbReference type="Proteomes" id="UP001597548">
    <property type="component" value="Unassembled WGS sequence"/>
</dbReference>
<evidence type="ECO:0000256" key="3">
    <source>
        <dbReference type="ARBA" id="ARBA00023002"/>
    </source>
</evidence>
<dbReference type="PROSITE" id="PS00063">
    <property type="entry name" value="ALDOKETO_REDUCTASE_3"/>
    <property type="match status" value="1"/>
</dbReference>
<gene>
    <name evidence="5" type="ORF">ACFS29_11970</name>
</gene>
<keyword evidence="3" id="KW-0560">Oxidoreductase</keyword>
<comment type="similarity">
    <text evidence="1">Belongs to the aldo/keto reductase family.</text>
</comment>
<keyword evidence="6" id="KW-1185">Reference proteome</keyword>
<dbReference type="PANTHER" id="PTHR43827">
    <property type="entry name" value="2,5-DIKETO-D-GLUCONIC ACID REDUCTASE"/>
    <property type="match status" value="1"/>
</dbReference>
<comment type="caution">
    <text evidence="5">The sequence shown here is derived from an EMBL/GenBank/DDBJ whole genome shotgun (WGS) entry which is preliminary data.</text>
</comment>
<dbReference type="EMBL" id="JBHUOS010000009">
    <property type="protein sequence ID" value="MFD2916362.1"/>
    <property type="molecule type" value="Genomic_DNA"/>
</dbReference>
<dbReference type="SUPFAM" id="SSF51430">
    <property type="entry name" value="NAD(P)-linked oxidoreductase"/>
    <property type="match status" value="1"/>
</dbReference>
<dbReference type="PANTHER" id="PTHR43827:SF3">
    <property type="entry name" value="NADP-DEPENDENT OXIDOREDUCTASE DOMAIN-CONTAINING PROTEIN"/>
    <property type="match status" value="1"/>
</dbReference>